<dbReference type="EMBL" id="VFML01000001">
    <property type="protein sequence ID" value="TQJ01020.1"/>
    <property type="molecule type" value="Genomic_DNA"/>
</dbReference>
<feature type="region of interest" description="Disordered" evidence="2">
    <location>
        <begin position="1"/>
        <end position="32"/>
    </location>
</feature>
<evidence type="ECO:0000256" key="1">
    <source>
        <dbReference type="ARBA" id="ARBA00005721"/>
    </source>
</evidence>
<reference evidence="3 4" key="1">
    <citation type="submission" date="2019-06" db="EMBL/GenBank/DDBJ databases">
        <title>Sequencing the genomes of 1000 actinobacteria strains.</title>
        <authorList>
            <person name="Klenk H.-P."/>
        </authorList>
    </citation>
    <scope>NUCLEOTIDE SEQUENCE [LARGE SCALE GENOMIC DNA]</scope>
    <source>
        <strain evidence="3 4">DSM 45679</strain>
    </source>
</reference>
<evidence type="ECO:0000313" key="4">
    <source>
        <dbReference type="Proteomes" id="UP000320876"/>
    </source>
</evidence>
<protein>
    <submittedName>
        <fullName evidence="3">Putative alkaline shock family protein YloU</fullName>
    </submittedName>
</protein>
<organism evidence="3 4">
    <name type="scientific">Amycolatopsis cihanbeyliensis</name>
    <dbReference type="NCBI Taxonomy" id="1128664"/>
    <lineage>
        <taxon>Bacteria</taxon>
        <taxon>Bacillati</taxon>
        <taxon>Actinomycetota</taxon>
        <taxon>Actinomycetes</taxon>
        <taxon>Pseudonocardiales</taxon>
        <taxon>Pseudonocardiaceae</taxon>
        <taxon>Amycolatopsis</taxon>
    </lineage>
</organism>
<dbReference type="RefSeq" id="WP_142001540.1">
    <property type="nucleotide sequence ID" value="NZ_VFML01000001.1"/>
</dbReference>
<dbReference type="InterPro" id="IPR005531">
    <property type="entry name" value="Asp23"/>
</dbReference>
<dbReference type="Proteomes" id="UP000320876">
    <property type="component" value="Unassembled WGS sequence"/>
</dbReference>
<evidence type="ECO:0000256" key="2">
    <source>
        <dbReference type="SAM" id="MobiDB-lite"/>
    </source>
</evidence>
<accession>A0A542DD66</accession>
<feature type="compositionally biased region" description="Basic and acidic residues" evidence="2">
    <location>
        <begin position="1"/>
        <end position="10"/>
    </location>
</feature>
<dbReference type="OrthoDB" id="3699309at2"/>
<dbReference type="AlphaFoldDB" id="A0A542DD66"/>
<gene>
    <name evidence="3" type="ORF">FB471_0682</name>
</gene>
<keyword evidence="4" id="KW-1185">Reference proteome</keyword>
<name>A0A542DD66_AMYCI</name>
<proteinExistence type="inferred from homology"/>
<evidence type="ECO:0000313" key="3">
    <source>
        <dbReference type="EMBL" id="TQJ01020.1"/>
    </source>
</evidence>
<comment type="similarity">
    <text evidence="1">Belongs to the asp23 family.</text>
</comment>
<sequence length="131" mass="14179">MKSEPGRADRVASSGTSTEPEERGTLSISHTVVRKIAQRTADQVDGTTRAQRRVAGLGLGTHGSSAKVAGRADEVDLSMDLALHYPTSIGTVTGEVRERVTEEVERLTAYRVRSLRVTVSALLPEIQPRVR</sequence>
<comment type="caution">
    <text evidence="3">The sequence shown here is derived from an EMBL/GenBank/DDBJ whole genome shotgun (WGS) entry which is preliminary data.</text>
</comment>
<dbReference type="Pfam" id="PF03780">
    <property type="entry name" value="Asp23"/>
    <property type="match status" value="1"/>
</dbReference>